<evidence type="ECO:0000313" key="2">
    <source>
        <dbReference type="Proteomes" id="UP000002892"/>
    </source>
</evidence>
<dbReference type="eggNOG" id="COG3608">
    <property type="taxonomic scope" value="Bacteria"/>
</dbReference>
<protein>
    <submittedName>
        <fullName evidence="1">Selenium-dependent molybdenum hydroxylase system protein, YqeB family</fullName>
    </submittedName>
</protein>
<dbReference type="AlphaFoldDB" id="I4D5F9"/>
<accession>I4D5F9</accession>
<reference evidence="1 2" key="1">
    <citation type="journal article" date="2012" name="J. Bacteriol.">
        <title>Complete genome sequences of Desulfosporosinus orientis DSM765T, Desulfosporosinus youngiae DSM17734T, Desulfosporosinus meridiei DSM13257T, and Desulfosporosinus acidiphilus DSM22704T.</title>
        <authorList>
            <person name="Pester M."/>
            <person name="Brambilla E."/>
            <person name="Alazard D."/>
            <person name="Rattei T."/>
            <person name="Weinmaier T."/>
            <person name="Han J."/>
            <person name="Lucas S."/>
            <person name="Lapidus A."/>
            <person name="Cheng J.F."/>
            <person name="Goodwin L."/>
            <person name="Pitluck S."/>
            <person name="Peters L."/>
            <person name="Ovchinnikova G."/>
            <person name="Teshima H."/>
            <person name="Detter J.C."/>
            <person name="Han C.S."/>
            <person name="Tapia R."/>
            <person name="Land M.L."/>
            <person name="Hauser L."/>
            <person name="Kyrpides N.C."/>
            <person name="Ivanova N.N."/>
            <person name="Pagani I."/>
            <person name="Huntmann M."/>
            <person name="Wei C.L."/>
            <person name="Davenport K.W."/>
            <person name="Daligault H."/>
            <person name="Chain P.S."/>
            <person name="Chen A."/>
            <person name="Mavromatis K."/>
            <person name="Markowitz V."/>
            <person name="Szeto E."/>
            <person name="Mikhailova N."/>
            <person name="Pati A."/>
            <person name="Wagner M."/>
            <person name="Woyke T."/>
            <person name="Ollivier B."/>
            <person name="Klenk H.P."/>
            <person name="Spring S."/>
            <person name="Loy A."/>
        </authorList>
    </citation>
    <scope>NUCLEOTIDE SEQUENCE [LARGE SCALE GENOMIC DNA]</scope>
    <source>
        <strain evidence="2">DSM 22704 / JCM 16185 / SJ4</strain>
    </source>
</reference>
<dbReference type="NCBIfam" id="TIGR03309">
    <property type="entry name" value="matur_yqeB"/>
    <property type="match status" value="1"/>
</dbReference>
<organism evidence="1 2">
    <name type="scientific">Desulfosporosinus acidiphilus (strain DSM 22704 / JCM 16185 / SJ4)</name>
    <dbReference type="NCBI Taxonomy" id="646529"/>
    <lineage>
        <taxon>Bacteria</taxon>
        <taxon>Bacillati</taxon>
        <taxon>Bacillota</taxon>
        <taxon>Clostridia</taxon>
        <taxon>Eubacteriales</taxon>
        <taxon>Desulfitobacteriaceae</taxon>
        <taxon>Desulfosporosinus</taxon>
    </lineage>
</organism>
<dbReference type="RefSeq" id="WP_014827037.1">
    <property type="nucleotide sequence ID" value="NC_018068.1"/>
</dbReference>
<dbReference type="KEGG" id="dai:Desaci_2059"/>
<keyword evidence="2" id="KW-1185">Reference proteome</keyword>
<dbReference type="Gene3D" id="3.40.630.10">
    <property type="entry name" value="Zn peptidases"/>
    <property type="match status" value="1"/>
</dbReference>
<proteinExistence type="predicted"/>
<dbReference type="EMBL" id="CP003639">
    <property type="protein sequence ID" value="AFM41033.1"/>
    <property type="molecule type" value="Genomic_DNA"/>
</dbReference>
<name>I4D5F9_DESAJ</name>
<dbReference type="HOGENOM" id="CLU_082089_1_0_9"/>
<sequence>MEKKLELHGPVVLVRGAGEQATGVGWALAKAGFRVVMTEVPKPLMVRWPVCFGTAVVKGNWQVEEISASLVADSESCGPAWETGIVPILIDPELHCIASLKPTFLVDAILAKRNIGTRRDMAAFTIGLGPGFTAGADVDLVVETNRGHNLGRLIYTGSAEPNTGIPGNIGGYTKERVLYSSKAGIFKAQKDIGEKVQAGDCVGLIEDGTDSQRICAGIDGVLRGLLMDNTPIDPAVKVGDIDPRGNKEYCYTISEKARAIGSAVLLGMMESKLLHSPRLKNEHSN</sequence>
<evidence type="ECO:0000313" key="1">
    <source>
        <dbReference type="EMBL" id="AFM41033.1"/>
    </source>
</evidence>
<dbReference type="Proteomes" id="UP000002892">
    <property type="component" value="Chromosome"/>
</dbReference>
<gene>
    <name evidence="1" type="ordered locus">Desaci_2059</name>
</gene>
<dbReference type="InterPro" id="IPR017695">
    <property type="entry name" value="Se-dep_Mo_hydrolase_YqeB"/>
</dbReference>
<dbReference type="OrthoDB" id="9815497at2"/>
<dbReference type="STRING" id="646529.Desaci_2059"/>